<evidence type="ECO:0000313" key="2">
    <source>
        <dbReference type="Proteomes" id="UP001642483"/>
    </source>
</evidence>
<dbReference type="EMBL" id="CAWYQH010000001">
    <property type="protein sequence ID" value="CAK8672307.1"/>
    <property type="molecule type" value="Genomic_DNA"/>
</dbReference>
<evidence type="ECO:0000313" key="1">
    <source>
        <dbReference type="EMBL" id="CAK8672307.1"/>
    </source>
</evidence>
<organism evidence="1 2">
    <name type="scientific">Clavelina lepadiformis</name>
    <name type="common">Light-bulb sea squirt</name>
    <name type="synonym">Ascidia lepadiformis</name>
    <dbReference type="NCBI Taxonomy" id="159417"/>
    <lineage>
        <taxon>Eukaryota</taxon>
        <taxon>Metazoa</taxon>
        <taxon>Chordata</taxon>
        <taxon>Tunicata</taxon>
        <taxon>Ascidiacea</taxon>
        <taxon>Aplousobranchia</taxon>
        <taxon>Clavelinidae</taxon>
        <taxon>Clavelina</taxon>
    </lineage>
</organism>
<gene>
    <name evidence="1" type="ORF">CVLEPA_LOCUS1269</name>
</gene>
<sequence length="1624" mass="186979">MDSLKDADIFSLASSSCLTEKDIFICGFGQNDFTNKIKTALEKSARCSVSTDNSPVPAGREFMLNMQSLIKHAKFKVFLVTSKIAEYPGQLYQYLNLQSCLSSNTLVMDMTYDEMSSSRKFSLKNVFPNSCIVKHMPGASSDQISVTIRNFYQQNLFSDIPKTSPRHEANVSVAPEDDTESFHTAFDDCTGASRSCISTPIFFTEEDLTPVNEAQDCPVEDLGFFPIETWQHVKVKKKHTSSPIKTQGTVSVPTTIKKRDLYVSELTETISGAKGDCCMICYSIPPYDNTDTGSYKFTQDVVSLWNVPKRGKAYICIGAEYKNNSWKCSGYITTKREWDFRNMFQKKYFNYTPSFHLENISILDNDIAIIVIHEPQASCTEPCSAVDSGPEGLWDQYDVYVRQNYKNVTADEKLQKHIFNWFQKPTKLSAAAQDQIESYCAQIDKFYDLVYKFDPKRDFFLVLGPVQSGDTYLESMANIPWRRVFDFDPKTRTCGVLRYIEEHVRAQRFLSVSDVQDKPAPLSKDSTDWVQINSMSDNNPLSAAEAQQWFKKNQKHVKGHIRLVLGHNKPPLLIVLWHEEQSLVHMIKFLQIAVYEMNESGDLMPIVICLPSWPSEGSRLFYFLEENSMEEKVVILSLENVCTALQSITPITTLMLSEISLLPLYKGMGEVRTVSISKADMAWLKVHLDVLSLSDSDAYKQHLQNVGHKLGEEFLKGGQITWEEIFIGAYHAERSIHYDAVKHIKQVILCGKSCVVNIYHTPGGGGTTFARHLLWDLRECAPCVYLSSAMFPIQEVKERVAFLSENTFLPVVLLIDGRSANKVKTLLDQIHYEKLIILHVQRYNLTIEKSDCKENRIYLTDQITTKEAVHLNNIFKSVSETSNKDDIQNLTHEIVNNEKHRMFEYGILSFQDEFIGLASYVEGYLQLAVDHNIDNLADWQKIVAFVSLAYFYGHCHIPAQFFQNILGCEDVVSIENLPNTAQRFIHEDPNHLWKISYNVVAKQILEHILGTQKNNDAVQLGLSRVAKTKLHLLALSFLETVRTRNFNHKYSTRNILDTLTSVFLKRNYKYMDANDVLGESKPRFSRLLEDFVDDKHRLQILKTLVEIFPEEHYFHAHLGRFYSFLAEFNEAEKELQMALDILHERHEVTPNSQRLKKNLSLTHTMFGFCYVKKLEHMLGSRMGYYKPKQNHKETTFQNNILAITSAGITHFEESRTFCRSGNRTYGYIGEIKLRLLVIEFLQKIYGEKWQSYTFQDEEEDNAPSFVQKCLPVCDTLLTECAHVTPQLELNKLCIYYECVNLFTAFFHTPDEALQKWQGRNSTLSRRNQISVIKMKHHKASRHSSKTMIHIDHVKDSDDLKKIVNLYHQSIRHELLHQTPNIRISGDMLEWLYGIRLHLISEDYKLADVLQLVTQWDQRNERDSLSTYYRYVLCTVLAITLPGKKLCAIYAKQSSEERKRLMSCKSHLPDKLSKINREWLSNYDIPSSFRTIVNHLQLGEWGYHERIWKDPAKICQLRPCTGAVVQSAHPYEGKIQLDVKVQHQILVFFVPKNYSLYGKRFGSERKRVEFYIGFSPEHGATAFSVQILLNGTCQICSIPVEIRKLGDRRLNVCPKCNNIVYSPKV</sequence>
<protein>
    <recommendedName>
        <fullName evidence="3">Sterile alpha motif domain-containing protein 9-like</fullName>
    </recommendedName>
</protein>
<comment type="caution">
    <text evidence="1">The sequence shown here is derived from an EMBL/GenBank/DDBJ whole genome shotgun (WGS) entry which is preliminary data.</text>
</comment>
<dbReference type="Proteomes" id="UP001642483">
    <property type="component" value="Unassembled WGS sequence"/>
</dbReference>
<proteinExistence type="predicted"/>
<name>A0ABP0F1Z6_CLALP</name>
<dbReference type="PANTHER" id="PTHR16155:SF19">
    <property type="entry name" value="DED DOMAIN-CONTAINING PROTEIN"/>
    <property type="match status" value="1"/>
</dbReference>
<reference evidence="1 2" key="1">
    <citation type="submission" date="2024-02" db="EMBL/GenBank/DDBJ databases">
        <authorList>
            <person name="Daric V."/>
            <person name="Darras S."/>
        </authorList>
    </citation>
    <scope>NUCLEOTIDE SEQUENCE [LARGE SCALE GENOMIC DNA]</scope>
</reference>
<keyword evidence="2" id="KW-1185">Reference proteome</keyword>
<accession>A0ABP0F1Z6</accession>
<evidence type="ECO:0008006" key="3">
    <source>
        <dbReference type="Google" id="ProtNLM"/>
    </source>
</evidence>
<dbReference type="PANTHER" id="PTHR16155">
    <property type="entry name" value="DED DOMAIN-CONTAINING PROTEIN"/>
    <property type="match status" value="1"/>
</dbReference>